<feature type="transmembrane region" description="Helical" evidence="2">
    <location>
        <begin position="34"/>
        <end position="67"/>
    </location>
</feature>
<gene>
    <name evidence="3" type="ORF">BSTOLATCC_MIC61160</name>
</gene>
<evidence type="ECO:0000313" key="4">
    <source>
        <dbReference type="Proteomes" id="UP001162131"/>
    </source>
</evidence>
<keyword evidence="2" id="KW-0812">Transmembrane</keyword>
<sequence length="121" mass="13715">MFTAGGFFNFAWMIVGSVWEFESDGCYDDFYNGWALTLAILIVDYVSIGLVCCLLSCFCICSGAVIFGMSKLNKDIMLEELEKNLKEAQKEMQKEVERERENLAKANAELNKKEGQEENQA</sequence>
<feature type="coiled-coil region" evidence="1">
    <location>
        <begin position="71"/>
        <end position="120"/>
    </location>
</feature>
<keyword evidence="2" id="KW-0472">Membrane</keyword>
<protein>
    <submittedName>
        <fullName evidence="3">Uncharacterized protein</fullName>
    </submittedName>
</protein>
<dbReference type="AlphaFoldDB" id="A0AAU9KFT8"/>
<name>A0AAU9KFT8_9CILI</name>
<organism evidence="3 4">
    <name type="scientific">Blepharisma stoltei</name>
    <dbReference type="NCBI Taxonomy" id="1481888"/>
    <lineage>
        <taxon>Eukaryota</taxon>
        <taxon>Sar</taxon>
        <taxon>Alveolata</taxon>
        <taxon>Ciliophora</taxon>
        <taxon>Postciliodesmatophora</taxon>
        <taxon>Heterotrichea</taxon>
        <taxon>Heterotrichida</taxon>
        <taxon>Blepharismidae</taxon>
        <taxon>Blepharisma</taxon>
    </lineage>
</organism>
<reference evidence="3" key="1">
    <citation type="submission" date="2021-09" db="EMBL/GenBank/DDBJ databases">
        <authorList>
            <consortium name="AG Swart"/>
            <person name="Singh M."/>
            <person name="Singh A."/>
            <person name="Seah K."/>
            <person name="Emmerich C."/>
        </authorList>
    </citation>
    <scope>NUCLEOTIDE SEQUENCE</scope>
    <source>
        <strain evidence="3">ATCC30299</strain>
    </source>
</reference>
<evidence type="ECO:0000256" key="2">
    <source>
        <dbReference type="SAM" id="Phobius"/>
    </source>
</evidence>
<dbReference type="Proteomes" id="UP001162131">
    <property type="component" value="Unassembled WGS sequence"/>
</dbReference>
<proteinExistence type="predicted"/>
<dbReference type="EMBL" id="CAJZBQ010000058">
    <property type="protein sequence ID" value="CAG9334548.1"/>
    <property type="molecule type" value="Genomic_DNA"/>
</dbReference>
<keyword evidence="2" id="KW-1133">Transmembrane helix</keyword>
<accession>A0AAU9KFT8</accession>
<comment type="caution">
    <text evidence="3">The sequence shown here is derived from an EMBL/GenBank/DDBJ whole genome shotgun (WGS) entry which is preliminary data.</text>
</comment>
<keyword evidence="1" id="KW-0175">Coiled coil</keyword>
<keyword evidence="4" id="KW-1185">Reference proteome</keyword>
<evidence type="ECO:0000313" key="3">
    <source>
        <dbReference type="EMBL" id="CAG9334548.1"/>
    </source>
</evidence>
<evidence type="ECO:0000256" key="1">
    <source>
        <dbReference type="SAM" id="Coils"/>
    </source>
</evidence>